<dbReference type="PRINTS" id="PR00019">
    <property type="entry name" value="LEURICHRPT"/>
</dbReference>
<dbReference type="SMART" id="SM00364">
    <property type="entry name" value="LRR_BAC"/>
    <property type="match status" value="6"/>
</dbReference>
<proteinExistence type="predicted"/>
<sequence length="1627" mass="180212">MMIMTGARRMNAEQMIIFRQKSGGHGGWSQQLTVLFLILTTFFAVVGGKFGTTPVANDQQSSLVLLNYSGPQPSDKFIPCHFNPGCFCKYDQKTEIYDSLRRLWQLVGFNETSFFRAVTALQREIRNDPTTTYFFPESDLTQLAQLVVNSSSSLHSFSYSSHARPLEPGPIFEFVCLAVPMAVIPTEYSAHGVISHVSVTGSELGMLDGSAFAGLEVQNIQLSRDHLYFISEYAFSSMGNSLTVLDLSANFLDEIPFTAFKALKILEWLNLSNNLLHSISGDWFSVSESIRQLSLAGNSVDSLPFKLLPAFSRLVWLDLSSNFIRNLSHDNLSPNLQTLILMKNRFQHFPTGVFHLKSLSWLILGGCSIDRIPTDWPKGVAPLQMNQMDLTENFIQNWPSRPFGAQLTVLDLDVSKNYIQALPAGAFHSMNCFRLSLGYNRIQMIDPEAFNTLESSLQYLNLENNRMPGIPWHAMHNLTSLMHLYVGSNQLTDETVGAPEVGKDCKLTYLGLNGNQLTRVPRRLLGRCSNLLHLNLGYNQIAHLDDLAILTAPVRSPSFAGGAMITTPSRRLRNLSTLVLRNNPIYSLAFSGTGSGSATSSHHHSHATTNGQAGENQRKSSESEGGGGGIMMDNSLEALTGPGRDPYSQGTSSAYSSASYHVLPSIPNVFRTEAFPNLYELSLSFCQLSGDLEPFPSLQLTNLEISMGLKSATTISPAMFQALRNLEWLALDHNSLQTVSDYSFYSNRNLTYVNLEWNRIEMLPRQMFHPDIHQSISQVRLSHNKIQNVLSESFLSFPAINLDLSYNSIQAVERHAFSIALPGGQPIPAGVLGGAAGLNMATGGGGGGGSVSKGNAAILALENELTSMSPNDAGYFTAAAQTSSQSSSGGVTSPPTSVSAALAFSTTRPGLNLYLNQNKLTMMKPNALAGEKFSLVDLSYNQLVVFNFDTFARRTLLGGLNISHNSIERLVVPKHRRIVLKFLDVSFNRIQFRGGGVGTFTSICPSVLLDMSHNRLERIDAKLFPTNCSLREVKLEANYITSLDPESFTNLRDLTVLHLSNNQISFVPEILFIRNSKLNYLDLSRNKIRSLPRDALVGSSIENLKLGTNQFVNLPVGALSQVSRRLRRLDMSHNAVEHLDSTMFESIAGLVHLNLSHNRLTILPDNAFANLASLRELDLSHNMLRANFKELFHFLPKLKLLRLSSCGIKMLPMLPLPHLISLDLSSNGMEEIRMQSLQSLGRLRVLDLSNNELTSLRIPSWTPLANLVTLRMSSNPLKSLTKDTFHGLSRLETLEILDMGRLDRFDSDVLSYPVNLRSLAVETYPNIEKYRFRLGAVLSGIVHLEELRVQIKEPVLSDQLLGGILPKLRKLTVFGSNLKKIEHSALEGLQNCFHMDLTITQTGVDDIPSRVFELLQNAEWARLDISHNKMSSLDSSALYPNRSIWFSKGTKLLQGGLILDGNEWICDCDLVWIGEWLRRWLRESFESHSTAIPLVHSMYEEIRRPTCIDPKGGGKIIPLIELYSDVMCHASALSKASSTSMMKIVRLSNTNTTTAQILVGLFTLDSLLKLLWLLAVPLTSSALPSLLFTTLPYPGRSRRTTLVERSTSASQKHAAIELSSSTTLPSS</sequence>
<keyword evidence="1" id="KW-0433">Leucine-rich repeat</keyword>
<evidence type="ECO:0000313" key="6">
    <source>
        <dbReference type="Proteomes" id="UP001642540"/>
    </source>
</evidence>
<dbReference type="Gene3D" id="3.80.10.10">
    <property type="entry name" value="Ribonuclease Inhibitor"/>
    <property type="match status" value="6"/>
</dbReference>
<dbReference type="Pfam" id="PF13855">
    <property type="entry name" value="LRR_8"/>
    <property type="match status" value="7"/>
</dbReference>
<dbReference type="SMART" id="SM00369">
    <property type="entry name" value="LRR_TYP"/>
    <property type="match status" value="22"/>
</dbReference>
<dbReference type="InterPro" id="IPR001611">
    <property type="entry name" value="Leu-rich_rpt"/>
</dbReference>
<organism evidence="5 6">
    <name type="scientific">Orchesella dallaii</name>
    <dbReference type="NCBI Taxonomy" id="48710"/>
    <lineage>
        <taxon>Eukaryota</taxon>
        <taxon>Metazoa</taxon>
        <taxon>Ecdysozoa</taxon>
        <taxon>Arthropoda</taxon>
        <taxon>Hexapoda</taxon>
        <taxon>Collembola</taxon>
        <taxon>Entomobryomorpha</taxon>
        <taxon>Entomobryoidea</taxon>
        <taxon>Orchesellidae</taxon>
        <taxon>Orchesellinae</taxon>
        <taxon>Orchesella</taxon>
    </lineage>
</organism>
<comment type="caution">
    <text evidence="5">The sequence shown here is derived from an EMBL/GenBank/DDBJ whole genome shotgun (WGS) entry which is preliminary data.</text>
</comment>
<dbReference type="InterPro" id="IPR032675">
    <property type="entry name" value="LRR_dom_sf"/>
</dbReference>
<evidence type="ECO:0000256" key="1">
    <source>
        <dbReference type="ARBA" id="ARBA00022614"/>
    </source>
</evidence>
<dbReference type="PROSITE" id="PS51450">
    <property type="entry name" value="LRR"/>
    <property type="match status" value="8"/>
</dbReference>
<keyword evidence="2" id="KW-0732">Signal</keyword>
<protein>
    <recommendedName>
        <fullName evidence="7">Chaoptin</fullName>
    </recommendedName>
</protein>
<dbReference type="InterPro" id="IPR003591">
    <property type="entry name" value="Leu-rich_rpt_typical-subtyp"/>
</dbReference>
<evidence type="ECO:0000256" key="2">
    <source>
        <dbReference type="ARBA" id="ARBA00022729"/>
    </source>
</evidence>
<keyword evidence="3" id="KW-0677">Repeat</keyword>
<evidence type="ECO:0000256" key="3">
    <source>
        <dbReference type="ARBA" id="ARBA00022737"/>
    </source>
</evidence>
<dbReference type="PANTHER" id="PTHR24373:SF275">
    <property type="entry name" value="TIR DOMAIN-CONTAINING PROTEIN"/>
    <property type="match status" value="1"/>
</dbReference>
<name>A0ABP1S1R5_9HEXA</name>
<dbReference type="EMBL" id="CAXLJM020000146">
    <property type="protein sequence ID" value="CAL8141383.1"/>
    <property type="molecule type" value="Genomic_DNA"/>
</dbReference>
<evidence type="ECO:0008006" key="7">
    <source>
        <dbReference type="Google" id="ProtNLM"/>
    </source>
</evidence>
<feature type="region of interest" description="Disordered" evidence="4">
    <location>
        <begin position="597"/>
        <end position="652"/>
    </location>
</feature>
<dbReference type="InterPro" id="IPR050328">
    <property type="entry name" value="Dev_Immune_Receptor"/>
</dbReference>
<dbReference type="SUPFAM" id="SSF52058">
    <property type="entry name" value="L domain-like"/>
    <property type="match status" value="4"/>
</dbReference>
<dbReference type="Proteomes" id="UP001642540">
    <property type="component" value="Unassembled WGS sequence"/>
</dbReference>
<feature type="compositionally biased region" description="Polar residues" evidence="4">
    <location>
        <begin position="1618"/>
        <end position="1627"/>
    </location>
</feature>
<keyword evidence="6" id="KW-1185">Reference proteome</keyword>
<feature type="region of interest" description="Disordered" evidence="4">
    <location>
        <begin position="1603"/>
        <end position="1627"/>
    </location>
</feature>
<accession>A0ABP1S1R5</accession>
<gene>
    <name evidence="5" type="ORF">ODALV1_LOCUS28691</name>
</gene>
<reference evidence="5 6" key="1">
    <citation type="submission" date="2024-08" db="EMBL/GenBank/DDBJ databases">
        <authorList>
            <person name="Cucini C."/>
            <person name="Frati F."/>
        </authorList>
    </citation>
    <scope>NUCLEOTIDE SEQUENCE [LARGE SCALE GENOMIC DNA]</scope>
</reference>
<dbReference type="PANTHER" id="PTHR24373">
    <property type="entry name" value="SLIT RELATED LEUCINE-RICH REPEAT NEURONAL PROTEIN"/>
    <property type="match status" value="1"/>
</dbReference>
<evidence type="ECO:0000313" key="5">
    <source>
        <dbReference type="EMBL" id="CAL8141383.1"/>
    </source>
</evidence>
<evidence type="ECO:0000256" key="4">
    <source>
        <dbReference type="SAM" id="MobiDB-lite"/>
    </source>
</evidence>